<comment type="catalytic activity">
    <reaction evidence="8 10">
        <text>dITP + H2O = dIMP + diphosphate + H(+)</text>
        <dbReference type="Rhea" id="RHEA:28342"/>
        <dbReference type="ChEBI" id="CHEBI:15377"/>
        <dbReference type="ChEBI" id="CHEBI:15378"/>
        <dbReference type="ChEBI" id="CHEBI:33019"/>
        <dbReference type="ChEBI" id="CHEBI:61194"/>
        <dbReference type="ChEBI" id="CHEBI:61382"/>
        <dbReference type="EC" id="3.6.1.66"/>
    </reaction>
</comment>
<comment type="catalytic activity">
    <reaction evidence="10">
        <text>ITP + H2O = IMP + diphosphate + H(+)</text>
        <dbReference type="Rhea" id="RHEA:29399"/>
        <dbReference type="ChEBI" id="CHEBI:15377"/>
        <dbReference type="ChEBI" id="CHEBI:15378"/>
        <dbReference type="ChEBI" id="CHEBI:33019"/>
        <dbReference type="ChEBI" id="CHEBI:58053"/>
        <dbReference type="ChEBI" id="CHEBI:61402"/>
        <dbReference type="EC" id="3.6.1.66"/>
    </reaction>
</comment>
<feature type="binding site" evidence="10">
    <location>
        <position position="42"/>
    </location>
    <ligand>
        <name>Mg(2+)</name>
        <dbReference type="ChEBI" id="CHEBI:18420"/>
    </ligand>
</feature>
<evidence type="ECO:0000256" key="6">
    <source>
        <dbReference type="ARBA" id="ARBA00022842"/>
    </source>
</evidence>
<dbReference type="eggNOG" id="COG0127">
    <property type="taxonomic scope" value="Bacteria"/>
</dbReference>
<evidence type="ECO:0000256" key="7">
    <source>
        <dbReference type="ARBA" id="ARBA00023080"/>
    </source>
</evidence>
<evidence type="ECO:0000256" key="1">
    <source>
        <dbReference type="ARBA" id="ARBA00008023"/>
    </source>
</evidence>
<keyword evidence="7 10" id="KW-0546">Nucleotide metabolism</keyword>
<dbReference type="PANTHER" id="PTHR11067:SF9">
    <property type="entry name" value="INOSINE TRIPHOSPHATE PYROPHOSPHATASE"/>
    <property type="match status" value="1"/>
</dbReference>
<dbReference type="InterPro" id="IPR002637">
    <property type="entry name" value="RdgB/HAM1"/>
</dbReference>
<dbReference type="GO" id="GO:0009146">
    <property type="term" value="P:purine nucleoside triphosphate catabolic process"/>
    <property type="evidence" value="ECO:0007669"/>
    <property type="project" value="UniProtKB-UniRule"/>
</dbReference>
<evidence type="ECO:0000256" key="5">
    <source>
        <dbReference type="ARBA" id="ARBA00022801"/>
    </source>
</evidence>
<dbReference type="GO" id="GO:0036220">
    <property type="term" value="F:ITP diphosphatase activity"/>
    <property type="evidence" value="ECO:0007669"/>
    <property type="project" value="UniProtKB-UniRule"/>
</dbReference>
<evidence type="ECO:0000256" key="3">
    <source>
        <dbReference type="ARBA" id="ARBA00022723"/>
    </source>
</evidence>
<reference evidence="13" key="1">
    <citation type="journal article" date="2010" name="Stand. Genomic Sci.">
        <title>Complete genome sequence of Syntrophothermus lipocalidus type strain (TGB-C1T).</title>
        <authorList>
            <consortium name="US DOE Joint Genome Institute (JGI-PGF)"/>
            <person name="Djao O."/>
            <person name="Zhang X."/>
            <person name="Lucas S."/>
            <person name="Lapidus A."/>
            <person name="Glavina Del Rio T."/>
            <person name="Nolan M."/>
            <person name="Tice H."/>
            <person name="Cheng J."/>
            <person name="Han C."/>
            <person name="Tapia R."/>
            <person name="Goodwin L."/>
            <person name="Pitluck S."/>
            <person name="Liolios K."/>
            <person name="Ivanova N."/>
            <person name="Mavromatis K."/>
            <person name="Mikhailova N."/>
            <person name="Ovchinnikova G."/>
            <person name="Pati A."/>
            <person name="Brambilla E."/>
            <person name="Chen A."/>
            <person name="Palaniappan K."/>
            <person name="Land M."/>
            <person name="Hauser L."/>
            <person name="Chang Y."/>
            <person name="Jeffries C."/>
            <person name="Rohde M."/>
            <person name="Sikorski J."/>
            <person name="Spring S."/>
            <person name="Goker M."/>
            <person name="Detter J."/>
            <person name="Woyke T."/>
            <person name="Bristow J."/>
            <person name="Eisen J."/>
            <person name="Markowitz V."/>
            <person name="Hugenholtz P."/>
            <person name="Kyrpides N."/>
            <person name="Klenk H."/>
        </authorList>
    </citation>
    <scope>NUCLEOTIDE SEQUENCE [LARGE SCALE GENOMIC DNA]</scope>
    <source>
        <strain evidence="13">DSM 12680 / TGB-C1</strain>
    </source>
</reference>
<evidence type="ECO:0000313" key="12">
    <source>
        <dbReference type="EMBL" id="ADI02796.1"/>
    </source>
</evidence>
<dbReference type="PANTHER" id="PTHR11067">
    <property type="entry name" value="INOSINE TRIPHOSPHATE PYROPHOSPHATASE/HAM1 PROTEIN"/>
    <property type="match status" value="1"/>
</dbReference>
<dbReference type="HOGENOM" id="CLU_082080_0_2_9"/>
<reference evidence="12 13" key="2">
    <citation type="journal article" date="2010" name="Stand. Genomic Sci.">
        <title>Complete genome sequence of Syntrophothermus lipocalidus type strain (TGB-C1).</title>
        <authorList>
            <person name="Djao O.D."/>
            <person name="Zhang X."/>
            <person name="Lucas S."/>
            <person name="Lapidus A."/>
            <person name="Del Rio T.G."/>
            <person name="Nolan M."/>
            <person name="Tice H."/>
            <person name="Cheng J.F."/>
            <person name="Han C."/>
            <person name="Tapia R."/>
            <person name="Goodwin L."/>
            <person name="Pitluck S."/>
            <person name="Liolios K."/>
            <person name="Ivanova N."/>
            <person name="Mavromatis K."/>
            <person name="Mikhailova N."/>
            <person name="Ovchinnikova G."/>
            <person name="Pati A."/>
            <person name="Brambilla E."/>
            <person name="Chen A."/>
            <person name="Palaniappan K."/>
            <person name="Land M."/>
            <person name="Hauser L."/>
            <person name="Chang Y.J."/>
            <person name="Jeffries C.D."/>
            <person name="Rohde M."/>
            <person name="Sikorski J."/>
            <person name="Spring S."/>
            <person name="Goker M."/>
            <person name="Detter J.C."/>
            <person name="Woyke T."/>
            <person name="Bristow J."/>
            <person name="Eisen J.A."/>
            <person name="Markowitz V."/>
            <person name="Hugenholtz P."/>
            <person name="Kyrpides N.C."/>
            <person name="Klenk H.P."/>
        </authorList>
    </citation>
    <scope>NUCLEOTIDE SEQUENCE [LARGE SCALE GENOMIC DNA]</scope>
    <source>
        <strain evidence="13">DSM 12680 / TGB-C1</strain>
    </source>
</reference>
<dbReference type="NCBIfam" id="NF011397">
    <property type="entry name" value="PRK14822.1"/>
    <property type="match status" value="1"/>
</dbReference>
<dbReference type="STRING" id="643648.Slip_2049"/>
<dbReference type="GO" id="GO:0009117">
    <property type="term" value="P:nucleotide metabolic process"/>
    <property type="evidence" value="ECO:0007669"/>
    <property type="project" value="UniProtKB-KW"/>
</dbReference>
<dbReference type="SUPFAM" id="SSF52972">
    <property type="entry name" value="ITPase-like"/>
    <property type="match status" value="1"/>
</dbReference>
<feature type="active site" description="Proton acceptor" evidence="10">
    <location>
        <position position="71"/>
    </location>
</feature>
<organism evidence="12 13">
    <name type="scientific">Syntrophothermus lipocalidus (strain DSM 12680 / TGB-C1)</name>
    <dbReference type="NCBI Taxonomy" id="643648"/>
    <lineage>
        <taxon>Bacteria</taxon>
        <taxon>Bacillati</taxon>
        <taxon>Bacillota</taxon>
        <taxon>Clostridia</taxon>
        <taxon>Eubacteriales</taxon>
        <taxon>Syntrophomonadaceae</taxon>
        <taxon>Syntrophothermus</taxon>
    </lineage>
</organism>
<dbReference type="GO" id="GO:0000166">
    <property type="term" value="F:nucleotide binding"/>
    <property type="evidence" value="ECO:0007669"/>
    <property type="project" value="UniProtKB-KW"/>
</dbReference>
<evidence type="ECO:0000256" key="4">
    <source>
        <dbReference type="ARBA" id="ARBA00022741"/>
    </source>
</evidence>
<feature type="binding site" evidence="10">
    <location>
        <begin position="182"/>
        <end position="183"/>
    </location>
    <ligand>
        <name>substrate</name>
    </ligand>
</feature>
<evidence type="ECO:0000313" key="13">
    <source>
        <dbReference type="Proteomes" id="UP000000378"/>
    </source>
</evidence>
<accession>D7CIR8</accession>
<feature type="binding site" evidence="10">
    <location>
        <position position="72"/>
    </location>
    <ligand>
        <name>substrate</name>
    </ligand>
</feature>
<evidence type="ECO:0000256" key="9">
    <source>
        <dbReference type="ARBA" id="ARBA00052017"/>
    </source>
</evidence>
<name>D7CIR8_SYNLT</name>
<feature type="binding site" evidence="10">
    <location>
        <begin position="154"/>
        <end position="157"/>
    </location>
    <ligand>
        <name>substrate</name>
    </ligand>
</feature>
<dbReference type="InterPro" id="IPR020922">
    <property type="entry name" value="dITP/XTP_pyrophosphatase"/>
</dbReference>
<dbReference type="Pfam" id="PF01725">
    <property type="entry name" value="Ham1p_like"/>
    <property type="match status" value="1"/>
</dbReference>
<keyword evidence="4 10" id="KW-0547">Nucleotide-binding</keyword>
<dbReference type="FunFam" id="3.90.950.10:FF:000001">
    <property type="entry name" value="dITP/XTP pyrophosphatase"/>
    <property type="match status" value="1"/>
</dbReference>
<dbReference type="GO" id="GO:0017111">
    <property type="term" value="F:ribonucleoside triphosphate phosphatase activity"/>
    <property type="evidence" value="ECO:0007669"/>
    <property type="project" value="InterPro"/>
</dbReference>
<keyword evidence="13" id="KW-1185">Reference proteome</keyword>
<dbReference type="GO" id="GO:0036222">
    <property type="term" value="F:XTP diphosphatase activity"/>
    <property type="evidence" value="ECO:0007669"/>
    <property type="project" value="UniProtKB-UniRule"/>
</dbReference>
<dbReference type="EC" id="3.6.1.66" evidence="10"/>
<comment type="cofactor">
    <cofactor evidence="10">
        <name>Mg(2+)</name>
        <dbReference type="ChEBI" id="CHEBI:18420"/>
    </cofactor>
    <text evidence="10">Binds 1 Mg(2+) ion per subunit.</text>
</comment>
<evidence type="ECO:0000256" key="2">
    <source>
        <dbReference type="ARBA" id="ARBA00011738"/>
    </source>
</evidence>
<dbReference type="Gene3D" id="3.90.950.10">
    <property type="match status" value="1"/>
</dbReference>
<dbReference type="Proteomes" id="UP000000378">
    <property type="component" value="Chromosome"/>
</dbReference>
<dbReference type="CDD" id="cd00515">
    <property type="entry name" value="HAM1"/>
    <property type="match status" value="1"/>
</dbReference>
<comment type="catalytic activity">
    <reaction evidence="9 10">
        <text>XTP + H2O = XMP + diphosphate + H(+)</text>
        <dbReference type="Rhea" id="RHEA:28610"/>
        <dbReference type="ChEBI" id="CHEBI:15377"/>
        <dbReference type="ChEBI" id="CHEBI:15378"/>
        <dbReference type="ChEBI" id="CHEBI:33019"/>
        <dbReference type="ChEBI" id="CHEBI:57464"/>
        <dbReference type="ChEBI" id="CHEBI:61314"/>
        <dbReference type="EC" id="3.6.1.66"/>
    </reaction>
</comment>
<dbReference type="NCBIfam" id="TIGR00042">
    <property type="entry name" value="RdgB/HAM1 family non-canonical purine NTP pyrophosphatase"/>
    <property type="match status" value="1"/>
</dbReference>
<feature type="binding site" evidence="10">
    <location>
        <position position="71"/>
    </location>
    <ligand>
        <name>Mg(2+)</name>
        <dbReference type="ChEBI" id="CHEBI:18420"/>
    </ligand>
</feature>
<proteinExistence type="inferred from homology"/>
<dbReference type="GO" id="GO:0005829">
    <property type="term" value="C:cytosol"/>
    <property type="evidence" value="ECO:0007669"/>
    <property type="project" value="TreeGrafter"/>
</dbReference>
<dbReference type="InterPro" id="IPR029001">
    <property type="entry name" value="ITPase-like_fam"/>
</dbReference>
<dbReference type="GO" id="GO:0035870">
    <property type="term" value="F:dITP diphosphatase activity"/>
    <property type="evidence" value="ECO:0007669"/>
    <property type="project" value="UniProtKB-UniRule"/>
</dbReference>
<comment type="similarity">
    <text evidence="1 10 11">Belongs to the HAM1 NTPase family.</text>
</comment>
<feature type="binding site" evidence="10">
    <location>
        <begin position="9"/>
        <end position="14"/>
    </location>
    <ligand>
        <name>substrate</name>
    </ligand>
</feature>
<keyword evidence="5 10" id="KW-0378">Hydrolase</keyword>
<evidence type="ECO:0000256" key="10">
    <source>
        <dbReference type="HAMAP-Rule" id="MF_01405"/>
    </source>
</evidence>
<dbReference type="RefSeq" id="WP_013176198.1">
    <property type="nucleotide sequence ID" value="NC_014220.1"/>
</dbReference>
<sequence length="201" mass="21867">MERKLVLATRNGKKLQELKQLLDGMGVEMLSLEQFPEVPEVEEDGETFAENAIKKARTIAEVTGMVTLADDSGLEVDALGGSPGVHSARFAGEHGDDAANNAKLMDLMRGVPEEKRGARFRCVVAVAVPWGEVHLAEGTCEGKIAHEPRGDWGFGYDPLFVVEGYGRTMAELPPEVKNSISHRGRALERARAILASLWEGE</sequence>
<dbReference type="OrthoDB" id="9807456at2"/>
<dbReference type="EMBL" id="CP002048">
    <property type="protein sequence ID" value="ADI02796.1"/>
    <property type="molecule type" value="Genomic_DNA"/>
</dbReference>
<dbReference type="KEGG" id="slp:Slip_2049"/>
<evidence type="ECO:0000256" key="11">
    <source>
        <dbReference type="RuleBase" id="RU003781"/>
    </source>
</evidence>
<dbReference type="GO" id="GO:0046872">
    <property type="term" value="F:metal ion binding"/>
    <property type="evidence" value="ECO:0007669"/>
    <property type="project" value="UniProtKB-KW"/>
</dbReference>
<dbReference type="AlphaFoldDB" id="D7CIR8"/>
<evidence type="ECO:0000256" key="8">
    <source>
        <dbReference type="ARBA" id="ARBA00051875"/>
    </source>
</evidence>
<gene>
    <name evidence="12" type="ordered locus">Slip_2049</name>
</gene>
<keyword evidence="3 10" id="KW-0479">Metal-binding</keyword>
<keyword evidence="6 10" id="KW-0460">Magnesium</keyword>
<dbReference type="HAMAP" id="MF_01405">
    <property type="entry name" value="Non_canon_purine_NTPase"/>
    <property type="match status" value="1"/>
</dbReference>
<feature type="binding site" evidence="10">
    <location>
        <position position="177"/>
    </location>
    <ligand>
        <name>substrate</name>
    </ligand>
</feature>
<comment type="subunit">
    <text evidence="2 10">Homodimer.</text>
</comment>
<protein>
    <recommendedName>
        <fullName evidence="10">dITP/XTP pyrophosphatase</fullName>
        <ecNumber evidence="10">3.6.1.66</ecNumber>
    </recommendedName>
    <alternativeName>
        <fullName evidence="10">Non-canonical purine NTP pyrophosphatase</fullName>
    </alternativeName>
    <alternativeName>
        <fullName evidence="10">Non-standard purine NTP pyrophosphatase</fullName>
    </alternativeName>
    <alternativeName>
        <fullName evidence="10">Nucleoside-triphosphate diphosphatase</fullName>
    </alternativeName>
    <alternativeName>
        <fullName evidence="10">Nucleoside-triphosphate pyrophosphatase</fullName>
        <shortName evidence="10">NTPase</shortName>
    </alternativeName>
</protein>
<comment type="function">
    <text evidence="10">Pyrophosphatase that catalyzes the hydrolysis of nucleoside triphosphates to their monophosphate derivatives, with a high preference for the non-canonical purine nucleotides XTP (xanthosine triphosphate), dITP (deoxyinosine triphosphate) and ITP. Seems to function as a house-cleaning enzyme that removes non-canonical purine nucleotides from the nucleotide pool, thus preventing their incorporation into DNA/RNA and avoiding chromosomal lesions.</text>
</comment>